<sequence length="290" mass="31961">MKLLLINLTACLLPLAMTMANVAIEYSSLADPFAVMQNPCDDIRNGQFLCKDCATLAFCYQEEGNWNTMQIASCDTGRGLYCDEDVRGCVYKKECVSRGPKFECQNAGVFPDPYDCKQYHVCSANKEDERMICPSGSAYSPATKSCSLSTSNEACRKAQYTCDNVLDMGVWPSDPNIYYICWYTSVNGEIVRYPMLYRCQDGYEFIANTCMPKSSISAPGSTTRKETPATPITTTTVASPLSCDLATNLLANPSDCHSYFICKNGQLENRQCPAGTYFQATTLMCVSGSC</sequence>
<accession>A0A1I8MQC1</accession>
<gene>
    <name evidence="3" type="primary">101898376</name>
    <name evidence="5" type="synonym">LOC101898376</name>
</gene>
<dbReference type="Pfam" id="PF01607">
    <property type="entry name" value="CBM_14"/>
    <property type="match status" value="2"/>
</dbReference>
<dbReference type="STRING" id="7370.A0A1I8MQC1"/>
<evidence type="ECO:0000313" key="3">
    <source>
        <dbReference type="EnsemblMetazoa" id="MDOA007356-PA"/>
    </source>
</evidence>
<dbReference type="eggNOG" id="ENOG502SAE3">
    <property type="taxonomic scope" value="Eukaryota"/>
</dbReference>
<dbReference type="PROSITE" id="PS50940">
    <property type="entry name" value="CHIT_BIND_II"/>
    <property type="match status" value="2"/>
</dbReference>
<dbReference type="GeneID" id="101898376"/>
<keyword evidence="4" id="KW-1185">Reference proteome</keyword>
<dbReference type="OrthoDB" id="6597859at2759"/>
<dbReference type="InterPro" id="IPR002557">
    <property type="entry name" value="Chitin-bd_dom"/>
</dbReference>
<dbReference type="KEGG" id="mde:101898376"/>
<dbReference type="Proteomes" id="UP001652621">
    <property type="component" value="Unplaced"/>
</dbReference>
<dbReference type="RefSeq" id="XP_005185999.1">
    <property type="nucleotide sequence ID" value="XM_005185942.3"/>
</dbReference>
<dbReference type="VEuPathDB" id="VectorBase:MDOMA2_000506"/>
<evidence type="ECO:0000256" key="1">
    <source>
        <dbReference type="SAM" id="SignalP"/>
    </source>
</evidence>
<keyword evidence="1" id="KW-0732">Signal</keyword>
<organism evidence="3">
    <name type="scientific">Musca domestica</name>
    <name type="common">House fly</name>
    <dbReference type="NCBI Taxonomy" id="7370"/>
    <lineage>
        <taxon>Eukaryota</taxon>
        <taxon>Metazoa</taxon>
        <taxon>Ecdysozoa</taxon>
        <taxon>Arthropoda</taxon>
        <taxon>Hexapoda</taxon>
        <taxon>Insecta</taxon>
        <taxon>Pterygota</taxon>
        <taxon>Neoptera</taxon>
        <taxon>Endopterygota</taxon>
        <taxon>Diptera</taxon>
        <taxon>Brachycera</taxon>
        <taxon>Muscomorpha</taxon>
        <taxon>Muscoidea</taxon>
        <taxon>Muscidae</taxon>
        <taxon>Musca</taxon>
    </lineage>
</organism>
<dbReference type="EnsemblMetazoa" id="MDOA007356-RA">
    <property type="protein sequence ID" value="MDOA007356-PA"/>
    <property type="gene ID" value="MDOA007356"/>
</dbReference>
<dbReference type="SMART" id="SM00494">
    <property type="entry name" value="ChtBD2"/>
    <property type="match status" value="2"/>
</dbReference>
<feature type="chain" id="PRO_5044560676" evidence="1">
    <location>
        <begin position="21"/>
        <end position="290"/>
    </location>
</feature>
<reference evidence="3" key="1">
    <citation type="submission" date="2020-05" db="UniProtKB">
        <authorList>
            <consortium name="EnsemblMetazoa"/>
        </authorList>
    </citation>
    <scope>IDENTIFICATION</scope>
    <source>
        <strain evidence="3">Aabys</strain>
    </source>
</reference>
<feature type="signal peptide" evidence="1">
    <location>
        <begin position="1"/>
        <end position="20"/>
    </location>
</feature>
<dbReference type="VEuPathDB" id="VectorBase:MDOA007356"/>
<feature type="domain" description="Chitin-binding type-2" evidence="2">
    <location>
        <begin position="240"/>
        <end position="285"/>
    </location>
</feature>
<dbReference type="GO" id="GO:0005576">
    <property type="term" value="C:extracellular region"/>
    <property type="evidence" value="ECO:0007669"/>
    <property type="project" value="InterPro"/>
</dbReference>
<proteinExistence type="predicted"/>
<dbReference type="InterPro" id="IPR036508">
    <property type="entry name" value="Chitin-bd_dom_sf"/>
</dbReference>
<dbReference type="Gene3D" id="2.170.140.10">
    <property type="entry name" value="Chitin binding domain"/>
    <property type="match status" value="2"/>
</dbReference>
<dbReference type="AlphaFoldDB" id="A0A1I8MQC1"/>
<dbReference type="SUPFAM" id="SSF57625">
    <property type="entry name" value="Invertebrate chitin-binding proteins"/>
    <property type="match status" value="2"/>
</dbReference>
<evidence type="ECO:0000259" key="2">
    <source>
        <dbReference type="PROSITE" id="PS50940"/>
    </source>
</evidence>
<protein>
    <submittedName>
        <fullName evidence="5">Uncharacterized protein LOC101898376</fullName>
    </submittedName>
</protein>
<reference evidence="5" key="2">
    <citation type="submission" date="2025-04" db="UniProtKB">
        <authorList>
            <consortium name="RefSeq"/>
        </authorList>
    </citation>
    <scope>IDENTIFICATION</scope>
</reference>
<evidence type="ECO:0000313" key="5">
    <source>
        <dbReference type="RefSeq" id="XP_005185999.1"/>
    </source>
</evidence>
<dbReference type="GO" id="GO:0008061">
    <property type="term" value="F:chitin binding"/>
    <property type="evidence" value="ECO:0007669"/>
    <property type="project" value="InterPro"/>
</dbReference>
<name>A0A1I8MQC1_MUSDO</name>
<evidence type="ECO:0000313" key="4">
    <source>
        <dbReference type="Proteomes" id="UP001652621"/>
    </source>
</evidence>
<feature type="domain" description="Chitin-binding type-2" evidence="2">
    <location>
        <begin position="101"/>
        <end position="157"/>
    </location>
</feature>